<protein>
    <recommendedName>
        <fullName evidence="4">Copper chaperone PCu(A)C</fullName>
    </recommendedName>
</protein>
<dbReference type="Proteomes" id="UP000000361">
    <property type="component" value="Chromosome 1"/>
</dbReference>
<dbReference type="HOGENOM" id="CLU_100939_2_0_5"/>
<dbReference type="InterPro" id="IPR058248">
    <property type="entry name" value="Lxx211020-like"/>
</dbReference>
<dbReference type="Gene3D" id="2.60.40.1890">
    <property type="entry name" value="PCu(A)C copper chaperone"/>
    <property type="match status" value="1"/>
</dbReference>
<dbReference type="EnsemblBacteria" id="ABL68631">
    <property type="protein sequence ID" value="ABL68631"/>
    <property type="gene ID" value="Pden_0519"/>
</dbReference>
<dbReference type="eggNOG" id="COG2847">
    <property type="taxonomic scope" value="Bacteria"/>
</dbReference>
<organism evidence="2 3">
    <name type="scientific">Paracoccus denitrificans (strain Pd 1222)</name>
    <dbReference type="NCBI Taxonomy" id="318586"/>
    <lineage>
        <taxon>Bacteria</taxon>
        <taxon>Pseudomonadati</taxon>
        <taxon>Pseudomonadota</taxon>
        <taxon>Alphaproteobacteria</taxon>
        <taxon>Rhodobacterales</taxon>
        <taxon>Paracoccaceae</taxon>
        <taxon>Paracoccus</taxon>
    </lineage>
</organism>
<feature type="region of interest" description="Disordered" evidence="1">
    <location>
        <begin position="1"/>
        <end position="22"/>
    </location>
</feature>
<keyword evidence="3" id="KW-1185">Reference proteome</keyword>
<dbReference type="AlphaFoldDB" id="A1AZD7"/>
<evidence type="ECO:0000313" key="2">
    <source>
        <dbReference type="EMBL" id="ABL68631.1"/>
    </source>
</evidence>
<proteinExistence type="predicted"/>
<dbReference type="EMBL" id="CP000489">
    <property type="protein sequence ID" value="ABL68631.1"/>
    <property type="molecule type" value="Genomic_DNA"/>
</dbReference>
<gene>
    <name evidence="2" type="ordered locus">Pden_0519</name>
</gene>
<name>A1AZD7_PARDP</name>
<dbReference type="InterPro" id="IPR007410">
    <property type="entry name" value="LpqE-like"/>
</dbReference>
<dbReference type="PANTHER" id="PTHR36302">
    <property type="entry name" value="BLR7088 PROTEIN"/>
    <property type="match status" value="1"/>
</dbReference>
<accession>A1AZD7</accession>
<dbReference type="PANTHER" id="PTHR36302:SF1">
    <property type="entry name" value="COPPER CHAPERONE PCU(A)C"/>
    <property type="match status" value="1"/>
</dbReference>
<reference evidence="3" key="1">
    <citation type="submission" date="2006-12" db="EMBL/GenBank/DDBJ databases">
        <title>Complete sequence of chromosome 1 of Paracoccus denitrificans PD1222.</title>
        <authorList>
            <person name="Copeland A."/>
            <person name="Lucas S."/>
            <person name="Lapidus A."/>
            <person name="Barry K."/>
            <person name="Detter J.C."/>
            <person name="Glavina del Rio T."/>
            <person name="Hammon N."/>
            <person name="Israni S."/>
            <person name="Dalin E."/>
            <person name="Tice H."/>
            <person name="Pitluck S."/>
            <person name="Munk A.C."/>
            <person name="Brettin T."/>
            <person name="Bruce D."/>
            <person name="Han C."/>
            <person name="Tapia R."/>
            <person name="Gilna P."/>
            <person name="Schmutz J."/>
            <person name="Larimer F."/>
            <person name="Land M."/>
            <person name="Hauser L."/>
            <person name="Kyrpides N."/>
            <person name="Lykidis A."/>
            <person name="Spiro S."/>
            <person name="Richardson D.J."/>
            <person name="Moir J.W.B."/>
            <person name="Ferguson S.J."/>
            <person name="van Spanning R.J.M."/>
            <person name="Richardson P."/>
        </authorList>
    </citation>
    <scope>NUCLEOTIDE SEQUENCE [LARGE SCALE GENOMIC DNA]</scope>
    <source>
        <strain evidence="3">Pd 1222</strain>
    </source>
</reference>
<evidence type="ECO:0008006" key="4">
    <source>
        <dbReference type="Google" id="ProtNLM"/>
    </source>
</evidence>
<sequence length="174" mass="18276">MVRTPRGGMGMRPASSGARLGPMREDEEMKPLLPALCLGLIPLAAPAQDAALAVHDGYARAANPRSGAAFMVIENRGAAACTLSSVASDAAERAELHTHRDEGGVMRMVKADPIQIPAGARHELVRGGDHVMLMGLKHPLADGDQLALTLDFGSCGEVQAHLPVDNKRMPGHAH</sequence>
<evidence type="ECO:0000313" key="3">
    <source>
        <dbReference type="Proteomes" id="UP000000361"/>
    </source>
</evidence>
<dbReference type="SUPFAM" id="SSF110087">
    <property type="entry name" value="DR1885-like metal-binding protein"/>
    <property type="match status" value="1"/>
</dbReference>
<dbReference type="Pfam" id="PF04314">
    <property type="entry name" value="PCuAC"/>
    <property type="match status" value="1"/>
</dbReference>
<evidence type="ECO:0000256" key="1">
    <source>
        <dbReference type="SAM" id="MobiDB-lite"/>
    </source>
</evidence>
<dbReference type="KEGG" id="pde:Pden_0519"/>
<dbReference type="STRING" id="318586.Pden_0519"/>
<dbReference type="InterPro" id="IPR036182">
    <property type="entry name" value="PCuAC_sf"/>
</dbReference>